<accession>A0AAJ0DEM8</accession>
<evidence type="ECO:0000313" key="3">
    <source>
        <dbReference type="Proteomes" id="UP001271007"/>
    </source>
</evidence>
<evidence type="ECO:0000313" key="2">
    <source>
        <dbReference type="EMBL" id="KAK3048392.1"/>
    </source>
</evidence>
<name>A0AAJ0DEM8_9PEZI</name>
<gene>
    <name evidence="2" type="ORF">LTR09_010223</name>
</gene>
<dbReference type="AlphaFoldDB" id="A0AAJ0DEM8"/>
<protein>
    <submittedName>
        <fullName evidence="2">Uncharacterized protein</fullName>
    </submittedName>
</protein>
<comment type="caution">
    <text evidence="2">The sequence shown here is derived from an EMBL/GenBank/DDBJ whole genome shotgun (WGS) entry which is preliminary data.</text>
</comment>
<organism evidence="2 3">
    <name type="scientific">Extremus antarcticus</name>
    <dbReference type="NCBI Taxonomy" id="702011"/>
    <lineage>
        <taxon>Eukaryota</taxon>
        <taxon>Fungi</taxon>
        <taxon>Dikarya</taxon>
        <taxon>Ascomycota</taxon>
        <taxon>Pezizomycotina</taxon>
        <taxon>Dothideomycetes</taxon>
        <taxon>Dothideomycetidae</taxon>
        <taxon>Mycosphaerellales</taxon>
        <taxon>Extremaceae</taxon>
        <taxon>Extremus</taxon>
    </lineage>
</organism>
<reference evidence="2" key="1">
    <citation type="submission" date="2023-04" db="EMBL/GenBank/DDBJ databases">
        <title>Black Yeasts Isolated from many extreme environments.</title>
        <authorList>
            <person name="Coleine C."/>
            <person name="Stajich J.E."/>
            <person name="Selbmann L."/>
        </authorList>
    </citation>
    <scope>NUCLEOTIDE SEQUENCE</scope>
    <source>
        <strain evidence="2">CCFEE 5312</strain>
    </source>
</reference>
<keyword evidence="3" id="KW-1185">Reference proteome</keyword>
<evidence type="ECO:0000256" key="1">
    <source>
        <dbReference type="SAM" id="MobiDB-lite"/>
    </source>
</evidence>
<dbReference type="EMBL" id="JAWDJX010000049">
    <property type="protein sequence ID" value="KAK3048392.1"/>
    <property type="molecule type" value="Genomic_DNA"/>
</dbReference>
<sequence length="373" mass="42579">MLSLGCEGSRRESQRSFLRGLLPSVEVDATDSDLELDQPARDCTLYEHFRPFAQAKVSDETLGSRAEAISGLVGDIDKIVFSTSRRLQKKYDRLHKLTLGFVTQTLSQDDFYEGGDLLALPLDLLELAMRNGSLNIMDADRFAAYVMRTIIAAVRLPPPSDEYEIWRRGLRTEKQGFMDKCLKLIKEVIQLDREAWQLKAAYTELKCSRRNPIRVLEDNSVDYFHGRSLQLLGYLQKRAWSEIRSNVFRTAGAVLPVELTERVFVDALEAEGIPFEPEMSEKHDVGMPEQYHQRPCPANAQASQGLLEKNFVANHRLWYSRLHRTMGAPMPGVVSSQLKEKKKKEKKIESEPLGKLLISSRRIPRGVETWIQI</sequence>
<feature type="region of interest" description="Disordered" evidence="1">
    <location>
        <begin position="330"/>
        <end position="349"/>
    </location>
</feature>
<dbReference type="Proteomes" id="UP001271007">
    <property type="component" value="Unassembled WGS sequence"/>
</dbReference>
<proteinExistence type="predicted"/>